<gene>
    <name evidence="1" type="ORF">F444_10369</name>
</gene>
<dbReference type="EMBL" id="ANJA01001848">
    <property type="protein sequence ID" value="ETO73694.1"/>
    <property type="molecule type" value="Genomic_DNA"/>
</dbReference>
<feature type="non-terminal residue" evidence="1">
    <location>
        <position position="201"/>
    </location>
</feature>
<dbReference type="OrthoDB" id="127755at2759"/>
<protein>
    <submittedName>
        <fullName evidence="1">Uncharacterized protein</fullName>
    </submittedName>
</protein>
<dbReference type="InterPro" id="IPR021109">
    <property type="entry name" value="Peptidase_aspartic_dom_sf"/>
</dbReference>
<evidence type="ECO:0000313" key="2">
    <source>
        <dbReference type="Proteomes" id="UP000028582"/>
    </source>
</evidence>
<organism evidence="1 2">
    <name type="scientific">Phytophthora nicotianae P1976</name>
    <dbReference type="NCBI Taxonomy" id="1317066"/>
    <lineage>
        <taxon>Eukaryota</taxon>
        <taxon>Sar</taxon>
        <taxon>Stramenopiles</taxon>
        <taxon>Oomycota</taxon>
        <taxon>Peronosporomycetes</taxon>
        <taxon>Peronosporales</taxon>
        <taxon>Peronosporaceae</taxon>
        <taxon>Phytophthora</taxon>
    </lineage>
</organism>
<sequence length="201" mass="22004">MAAMMDAIKKRQDEEFSAMRFYRAEEMSVFAVESTPLPSPNAEVDTQAPLQARRPVPATTVRSEPVMKTEVLIGAHRFRALIDTDCSSSAIEETVVNKTKELLVLTRSEATYYQADKTVGRTTHVATTQIALPVFSSTRVVVHDFRVVTTLLYPVILGKVPMATRLGERTTAALVAPDDSCSVEIAVDGTLEDAMVATLLE</sequence>
<proteinExistence type="predicted"/>
<dbReference type="Proteomes" id="UP000028582">
    <property type="component" value="Unassembled WGS sequence"/>
</dbReference>
<evidence type="ECO:0000313" key="1">
    <source>
        <dbReference type="EMBL" id="ETO73694.1"/>
    </source>
</evidence>
<dbReference type="CDD" id="cd00303">
    <property type="entry name" value="retropepsin_like"/>
    <property type="match status" value="1"/>
</dbReference>
<accession>A0A081A483</accession>
<name>A0A081A483_PHYNI</name>
<dbReference type="AlphaFoldDB" id="A0A081A483"/>
<comment type="caution">
    <text evidence="1">The sequence shown here is derived from an EMBL/GenBank/DDBJ whole genome shotgun (WGS) entry which is preliminary data.</text>
</comment>
<reference evidence="1 2" key="1">
    <citation type="submission" date="2013-11" db="EMBL/GenBank/DDBJ databases">
        <title>The Genome Sequence of Phytophthora parasitica P1976.</title>
        <authorList>
            <consortium name="The Broad Institute Genomics Platform"/>
            <person name="Russ C."/>
            <person name="Tyler B."/>
            <person name="Panabieres F."/>
            <person name="Shan W."/>
            <person name="Tripathy S."/>
            <person name="Grunwald N."/>
            <person name="Machado M."/>
            <person name="Johnson C.S."/>
            <person name="Walker B."/>
            <person name="Young S."/>
            <person name="Zeng Q."/>
            <person name="Gargeya S."/>
            <person name="Fitzgerald M."/>
            <person name="Haas B."/>
            <person name="Abouelleil A."/>
            <person name="Allen A.W."/>
            <person name="Alvarado L."/>
            <person name="Arachchi H.M."/>
            <person name="Berlin A.M."/>
            <person name="Chapman S.B."/>
            <person name="Gainer-Dewar J."/>
            <person name="Goldberg J."/>
            <person name="Griggs A."/>
            <person name="Gujja S."/>
            <person name="Hansen M."/>
            <person name="Howarth C."/>
            <person name="Imamovic A."/>
            <person name="Ireland A."/>
            <person name="Larimer J."/>
            <person name="McCowan C."/>
            <person name="Murphy C."/>
            <person name="Pearson M."/>
            <person name="Poon T.W."/>
            <person name="Priest M."/>
            <person name="Roberts A."/>
            <person name="Saif S."/>
            <person name="Shea T."/>
            <person name="Sisk P."/>
            <person name="Sykes S."/>
            <person name="Wortman J."/>
            <person name="Nusbaum C."/>
            <person name="Birren B."/>
        </authorList>
    </citation>
    <scope>NUCLEOTIDE SEQUENCE [LARGE SCALE GENOMIC DNA]</scope>
    <source>
        <strain evidence="1 2">P1976</strain>
    </source>
</reference>
<dbReference type="Gene3D" id="2.40.70.10">
    <property type="entry name" value="Acid Proteases"/>
    <property type="match status" value="1"/>
</dbReference>